<dbReference type="KEGG" id="gry:D7I44_02330"/>
<dbReference type="OrthoDB" id="4990661at2"/>
<feature type="domain" description="HTH cro/C1-type" evidence="1">
    <location>
        <begin position="8"/>
        <end position="62"/>
    </location>
</feature>
<gene>
    <name evidence="2" type="ORF">D7I44_02330</name>
</gene>
<reference evidence="2 3" key="1">
    <citation type="submission" date="2018-09" db="EMBL/GenBank/DDBJ databases">
        <title>Genome sequencing of strain 2DFW10M-5.</title>
        <authorList>
            <person name="Heo J."/>
            <person name="Kim S.-J."/>
            <person name="Kwon S.-W."/>
        </authorList>
    </citation>
    <scope>NUCLEOTIDE SEQUENCE [LARGE SCALE GENOMIC DNA]</scope>
    <source>
        <strain evidence="2 3">2DFW10M-5</strain>
    </source>
</reference>
<dbReference type="Gene3D" id="1.10.260.40">
    <property type="entry name" value="lambda repressor-like DNA-binding domains"/>
    <property type="match status" value="1"/>
</dbReference>
<dbReference type="SUPFAM" id="SSF47413">
    <property type="entry name" value="lambda repressor-like DNA-binding domains"/>
    <property type="match status" value="1"/>
</dbReference>
<organism evidence="2 3">
    <name type="scientific">Gryllotalpicola protaetiae</name>
    <dbReference type="NCBI Taxonomy" id="2419771"/>
    <lineage>
        <taxon>Bacteria</taxon>
        <taxon>Bacillati</taxon>
        <taxon>Actinomycetota</taxon>
        <taxon>Actinomycetes</taxon>
        <taxon>Micrococcales</taxon>
        <taxon>Microbacteriaceae</taxon>
        <taxon>Gryllotalpicola</taxon>
    </lineage>
</organism>
<keyword evidence="3" id="KW-1185">Reference proteome</keyword>
<dbReference type="PROSITE" id="PS50943">
    <property type="entry name" value="HTH_CROC1"/>
    <property type="match status" value="1"/>
</dbReference>
<accession>A0A387BRL2</accession>
<dbReference type="SMART" id="SM00530">
    <property type="entry name" value="HTH_XRE"/>
    <property type="match status" value="1"/>
</dbReference>
<dbReference type="InterPro" id="IPR001387">
    <property type="entry name" value="Cro/C1-type_HTH"/>
</dbReference>
<sequence length="94" mass="10213">MKIVGSRIAAARHEKGISQEDAAVLADMHVTSYGVLERGFGNPSLTTLVRIAYALGVDPGTLITGLTKTDIPGAERMLTASEFVEERKRRSQQR</sequence>
<dbReference type="Proteomes" id="UP000275069">
    <property type="component" value="Chromosome"/>
</dbReference>
<dbReference type="CDD" id="cd00093">
    <property type="entry name" value="HTH_XRE"/>
    <property type="match status" value="1"/>
</dbReference>
<evidence type="ECO:0000259" key="1">
    <source>
        <dbReference type="PROSITE" id="PS50943"/>
    </source>
</evidence>
<name>A0A387BRL2_9MICO</name>
<dbReference type="AlphaFoldDB" id="A0A387BRL2"/>
<evidence type="ECO:0000313" key="2">
    <source>
        <dbReference type="EMBL" id="AYG05222.1"/>
    </source>
</evidence>
<dbReference type="InterPro" id="IPR010982">
    <property type="entry name" value="Lambda_DNA-bd_dom_sf"/>
</dbReference>
<protein>
    <submittedName>
        <fullName evidence="2">XRE family transcriptional regulator</fullName>
    </submittedName>
</protein>
<dbReference type="GO" id="GO:0003677">
    <property type="term" value="F:DNA binding"/>
    <property type="evidence" value="ECO:0007669"/>
    <property type="project" value="InterPro"/>
</dbReference>
<dbReference type="EMBL" id="CP032624">
    <property type="protein sequence ID" value="AYG05222.1"/>
    <property type="molecule type" value="Genomic_DNA"/>
</dbReference>
<dbReference type="Pfam" id="PF01381">
    <property type="entry name" value="HTH_3"/>
    <property type="match status" value="1"/>
</dbReference>
<evidence type="ECO:0000313" key="3">
    <source>
        <dbReference type="Proteomes" id="UP000275069"/>
    </source>
</evidence>
<proteinExistence type="predicted"/>